<dbReference type="InterPro" id="IPR048739">
    <property type="entry name" value="CEP104_N"/>
</dbReference>
<dbReference type="Pfam" id="PF21040">
    <property type="entry name" value="CEP104-like_TOG"/>
    <property type="match status" value="1"/>
</dbReference>
<feature type="compositionally biased region" description="Polar residues" evidence="1">
    <location>
        <begin position="700"/>
        <end position="718"/>
    </location>
</feature>
<dbReference type="Proteomes" id="UP000252139">
    <property type="component" value="Unassembled WGS sequence"/>
</dbReference>
<name>A0A367K901_RHIAZ</name>
<dbReference type="AlphaFoldDB" id="A0A367K901"/>
<dbReference type="Pfam" id="PF21039">
    <property type="entry name" value="CEP104_ZnF"/>
    <property type="match status" value="1"/>
</dbReference>
<dbReference type="InterPro" id="IPR016024">
    <property type="entry name" value="ARM-type_fold"/>
</dbReference>
<dbReference type="PANTHER" id="PTHR13371:SF0">
    <property type="entry name" value="CENTROSOMAL PROTEIN OF 104 KDA"/>
    <property type="match status" value="1"/>
</dbReference>
<feature type="domain" description="Centrosomal protein CEP104 N-terminal" evidence="2">
    <location>
        <begin position="40"/>
        <end position="164"/>
    </location>
</feature>
<dbReference type="SUPFAM" id="SSF48371">
    <property type="entry name" value="ARM repeat"/>
    <property type="match status" value="1"/>
</dbReference>
<evidence type="ECO:0000259" key="3">
    <source>
        <dbReference type="Pfam" id="PF21039"/>
    </source>
</evidence>
<feature type="compositionally biased region" description="Basic residues" evidence="1">
    <location>
        <begin position="923"/>
        <end position="934"/>
    </location>
</feature>
<dbReference type="SUPFAM" id="SSF49785">
    <property type="entry name" value="Galactose-binding domain-like"/>
    <property type="match status" value="1"/>
</dbReference>
<feature type="region of interest" description="Disordered" evidence="1">
    <location>
        <begin position="893"/>
        <end position="934"/>
    </location>
</feature>
<dbReference type="InterPro" id="IPR048738">
    <property type="entry name" value="CEP104_Znf"/>
</dbReference>
<feature type="compositionally biased region" description="Low complexity" evidence="1">
    <location>
        <begin position="726"/>
        <end position="745"/>
    </location>
</feature>
<evidence type="ECO:0000259" key="2">
    <source>
        <dbReference type="Pfam" id="PF21038"/>
    </source>
</evidence>
<feature type="region of interest" description="Disordered" evidence="1">
    <location>
        <begin position="690"/>
        <end position="769"/>
    </location>
</feature>
<sequence>MATNLLPYEVVHCSSWDDDYNPEQLMETPYNESSFDNYKGWQTPKCPEYPQDLIIHLLTGPAYINKVQVLSHHFKIATKIDVYVGILKDPQDVLEDIVVPDTSDEDDNMLIEFTRLGAQFRARELKSIKINMEGEYVRLVIRNCHRNRLNTYNQVGILAIKVLGQPIHSASHPSSSIPPRNIHHPFDENSLLSSSTRRTSVSSNQSIIQKYPSTTNIVEIELQQWATVLLAAEEEAVQNEAYQEAKTYKYLGDKMQKFTKILADLEIGKRHAVETKDYDEAEKIKDDIKIVKQTAESLLKQANIQITSEGRLVQLEPTQNIFQDDDEKYHDFDGTLIGCEPSQTQPQQQHRQEEDWMVPDDDDIMSINTAIVPTQVEEPVDPESIPEPIMDEERGPYTLPIQIFGEEVVACILSIKSKCRGRGLGQLEQRIESAYQLVRNNQLGELYIMFTPDYDLADETTMVADFVNASLMLIQETVMDSREAIVTLAISIWHQLNDFCQQAVIDTEKVIEWVERAFCGLLKRTGDAHQKTRQDATSLILVLVQSYSTSPYTLLPLYIGKPERLIHNHKEAKARIELVETTVLKLGIDTPNKTTSNKKTTKKALVPLHDLMQFVVAYLGHSHDEVREAAVKLVVTISDQVGFNLVSSYIDESLKLSLADTVKKLVDKDSFNNTKFTKNDTKKTISELRALTVTERRTPTQRTVTSVKRSAANDTKSTAADKKRPASSAAKKTTTTTNTRTTSARTKPKEQVKERTKEKPKEQPDQQEVPTLNENSVCIFCDEVNPEFNEDTLIKHYYNSCPVLTNCPTCRMITEISTLNEHMLVDCEKRHLTKECTRCHLAIPVEQWLQHTLKQTCPNVVDPSTTAICPLCTVVIEPPNESGWKLHLMTGDGCPKLKKSRSPKKQQPQPQPQPQQQQQQQQTRRKVTKTAIKK</sequence>
<dbReference type="Gene3D" id="1.25.10.10">
    <property type="entry name" value="Leucine-rich Repeat Variant"/>
    <property type="match status" value="1"/>
</dbReference>
<feature type="compositionally biased region" description="Low complexity" evidence="1">
    <location>
        <begin position="170"/>
        <end position="179"/>
    </location>
</feature>
<dbReference type="InterPro" id="IPR011989">
    <property type="entry name" value="ARM-like"/>
</dbReference>
<proteinExistence type="predicted"/>
<evidence type="ECO:0000256" key="1">
    <source>
        <dbReference type="SAM" id="MobiDB-lite"/>
    </source>
</evidence>
<evidence type="ECO:0008006" key="6">
    <source>
        <dbReference type="Google" id="ProtNLM"/>
    </source>
</evidence>
<protein>
    <recommendedName>
        <fullName evidence="6">TOG domain-containing protein</fullName>
    </recommendedName>
</protein>
<gene>
    <name evidence="4" type="ORF">CU097_014808</name>
</gene>
<dbReference type="GO" id="GO:0005929">
    <property type="term" value="C:cilium"/>
    <property type="evidence" value="ECO:0007669"/>
    <property type="project" value="TreeGrafter"/>
</dbReference>
<keyword evidence="5" id="KW-1185">Reference proteome</keyword>
<evidence type="ECO:0000313" key="5">
    <source>
        <dbReference type="Proteomes" id="UP000252139"/>
    </source>
</evidence>
<dbReference type="EMBL" id="PJQL01000181">
    <property type="protein sequence ID" value="RCH98647.1"/>
    <property type="molecule type" value="Genomic_DNA"/>
</dbReference>
<reference evidence="4 5" key="1">
    <citation type="journal article" date="2018" name="G3 (Bethesda)">
        <title>Phylogenetic and Phylogenomic Definition of Rhizopus Species.</title>
        <authorList>
            <person name="Gryganskyi A.P."/>
            <person name="Golan J."/>
            <person name="Dolatabadi S."/>
            <person name="Mondo S."/>
            <person name="Robb S."/>
            <person name="Idnurm A."/>
            <person name="Muszewska A."/>
            <person name="Steczkiewicz K."/>
            <person name="Masonjones S."/>
            <person name="Liao H.L."/>
            <person name="Gajdeczka M.T."/>
            <person name="Anike F."/>
            <person name="Vuek A."/>
            <person name="Anishchenko I.M."/>
            <person name="Voigt K."/>
            <person name="de Hoog G.S."/>
            <person name="Smith M.E."/>
            <person name="Heitman J."/>
            <person name="Vilgalys R."/>
            <person name="Stajich J.E."/>
        </authorList>
    </citation>
    <scope>NUCLEOTIDE SEQUENCE [LARGE SCALE GENOMIC DNA]</scope>
    <source>
        <strain evidence="4 5">CBS 357.93</strain>
    </source>
</reference>
<dbReference type="InterPro" id="IPR008979">
    <property type="entry name" value="Galactose-bd-like_sf"/>
</dbReference>
<feature type="region of interest" description="Disordered" evidence="1">
    <location>
        <begin position="170"/>
        <end position="195"/>
    </location>
</feature>
<organism evidence="4 5">
    <name type="scientific">Rhizopus azygosporus</name>
    <name type="common">Rhizopus microsporus var. azygosporus</name>
    <dbReference type="NCBI Taxonomy" id="86630"/>
    <lineage>
        <taxon>Eukaryota</taxon>
        <taxon>Fungi</taxon>
        <taxon>Fungi incertae sedis</taxon>
        <taxon>Mucoromycota</taxon>
        <taxon>Mucoromycotina</taxon>
        <taxon>Mucoromycetes</taxon>
        <taxon>Mucorales</taxon>
        <taxon>Mucorineae</taxon>
        <taxon>Rhizopodaceae</taxon>
        <taxon>Rhizopus</taxon>
    </lineage>
</organism>
<feature type="compositionally biased region" description="Basic and acidic residues" evidence="1">
    <location>
        <begin position="747"/>
        <end position="764"/>
    </location>
</feature>
<comment type="caution">
    <text evidence="4">The sequence shown here is derived from an EMBL/GenBank/DDBJ whole genome shotgun (WGS) entry which is preliminary data.</text>
</comment>
<feature type="domain" description="Centrosomal protein CEP104 Zn finger" evidence="3">
    <location>
        <begin position="777"/>
        <end position="889"/>
    </location>
</feature>
<evidence type="ECO:0000313" key="4">
    <source>
        <dbReference type="EMBL" id="RCH98647.1"/>
    </source>
</evidence>
<dbReference type="InterPro" id="IPR052607">
    <property type="entry name" value="CEP104-like"/>
</dbReference>
<dbReference type="OrthoDB" id="66599at2759"/>
<accession>A0A367K901</accession>
<dbReference type="Pfam" id="PF21038">
    <property type="entry name" value="CEP104_N"/>
    <property type="match status" value="1"/>
</dbReference>
<dbReference type="PANTHER" id="PTHR13371">
    <property type="entry name" value="GLYCINE-, GLUTAMATE-, THIENYLCYCLOHEXYLPIPERIDINE-BINDING PROTEIN"/>
    <property type="match status" value="1"/>
</dbReference>